<gene>
    <name evidence="2" type="ORF">EV356DRAFT_532892</name>
</gene>
<proteinExistence type="predicted"/>
<evidence type="ECO:0000313" key="3">
    <source>
        <dbReference type="Proteomes" id="UP000800092"/>
    </source>
</evidence>
<evidence type="ECO:0000313" key="2">
    <source>
        <dbReference type="EMBL" id="KAF2234323.1"/>
    </source>
</evidence>
<dbReference type="AlphaFoldDB" id="A0A6A6H9W5"/>
<organism evidence="2 3">
    <name type="scientific">Viridothelium virens</name>
    <name type="common">Speckled blister lichen</name>
    <name type="synonym">Trypethelium virens</name>
    <dbReference type="NCBI Taxonomy" id="1048519"/>
    <lineage>
        <taxon>Eukaryota</taxon>
        <taxon>Fungi</taxon>
        <taxon>Dikarya</taxon>
        <taxon>Ascomycota</taxon>
        <taxon>Pezizomycotina</taxon>
        <taxon>Dothideomycetes</taxon>
        <taxon>Dothideomycetes incertae sedis</taxon>
        <taxon>Trypetheliales</taxon>
        <taxon>Trypetheliaceae</taxon>
        <taxon>Viridothelium</taxon>
    </lineage>
</organism>
<dbReference type="EMBL" id="ML991799">
    <property type="protein sequence ID" value="KAF2234323.1"/>
    <property type="molecule type" value="Genomic_DNA"/>
</dbReference>
<keyword evidence="3" id="KW-1185">Reference proteome</keyword>
<dbReference type="Proteomes" id="UP000800092">
    <property type="component" value="Unassembled WGS sequence"/>
</dbReference>
<accession>A0A6A6H9W5</accession>
<sequence>MLNRGTPNSGVPEGRNNGNNPIPFGVQRSGSSGLETTVTGSLMVFAGPSSPSIIVGGSMMGWRRAKTVAGVLISFGTGGNVAEGPSYTLQLNQPGTTLLFGWSANASDLSFGSSNGIALPLPTTSSGTRLPSAAQAPVSLFFLLVSSSSTIAWSSVVASLENEVTFSATGQLNMVIADLSGSSVLVINVDGSMTFDVQGTATTVSSETISIALNGVVMDGSTIA</sequence>
<evidence type="ECO:0000256" key="1">
    <source>
        <dbReference type="SAM" id="MobiDB-lite"/>
    </source>
</evidence>
<name>A0A6A6H9W5_VIRVR</name>
<feature type="region of interest" description="Disordered" evidence="1">
    <location>
        <begin position="1"/>
        <end position="31"/>
    </location>
</feature>
<reference evidence="2" key="1">
    <citation type="journal article" date="2020" name="Stud. Mycol.">
        <title>101 Dothideomycetes genomes: a test case for predicting lifestyles and emergence of pathogens.</title>
        <authorList>
            <person name="Haridas S."/>
            <person name="Albert R."/>
            <person name="Binder M."/>
            <person name="Bloem J."/>
            <person name="Labutti K."/>
            <person name="Salamov A."/>
            <person name="Andreopoulos B."/>
            <person name="Baker S."/>
            <person name="Barry K."/>
            <person name="Bills G."/>
            <person name="Bluhm B."/>
            <person name="Cannon C."/>
            <person name="Castanera R."/>
            <person name="Culley D."/>
            <person name="Daum C."/>
            <person name="Ezra D."/>
            <person name="Gonzalez J."/>
            <person name="Henrissat B."/>
            <person name="Kuo A."/>
            <person name="Liang C."/>
            <person name="Lipzen A."/>
            <person name="Lutzoni F."/>
            <person name="Magnuson J."/>
            <person name="Mondo S."/>
            <person name="Nolan M."/>
            <person name="Ohm R."/>
            <person name="Pangilinan J."/>
            <person name="Park H.-J."/>
            <person name="Ramirez L."/>
            <person name="Alfaro M."/>
            <person name="Sun H."/>
            <person name="Tritt A."/>
            <person name="Yoshinaga Y."/>
            <person name="Zwiers L.-H."/>
            <person name="Turgeon B."/>
            <person name="Goodwin S."/>
            <person name="Spatafora J."/>
            <person name="Crous P."/>
            <person name="Grigoriev I."/>
        </authorList>
    </citation>
    <scope>NUCLEOTIDE SEQUENCE</scope>
    <source>
        <strain evidence="2">Tuck. ex Michener</strain>
    </source>
</reference>
<protein>
    <submittedName>
        <fullName evidence="2">Uncharacterized protein</fullName>
    </submittedName>
</protein>